<dbReference type="EMBL" id="MU856970">
    <property type="protein sequence ID" value="KAK4152556.1"/>
    <property type="molecule type" value="Genomic_DNA"/>
</dbReference>
<feature type="compositionally biased region" description="Polar residues" evidence="1">
    <location>
        <begin position="446"/>
        <end position="457"/>
    </location>
</feature>
<evidence type="ECO:0000313" key="2">
    <source>
        <dbReference type="EMBL" id="KAK4152556.1"/>
    </source>
</evidence>
<evidence type="ECO:0000313" key="3">
    <source>
        <dbReference type="Proteomes" id="UP001302745"/>
    </source>
</evidence>
<protein>
    <submittedName>
        <fullName evidence="2">Uncharacterized protein</fullName>
    </submittedName>
</protein>
<organism evidence="2 3">
    <name type="scientific">Chaetomidium leptoderma</name>
    <dbReference type="NCBI Taxonomy" id="669021"/>
    <lineage>
        <taxon>Eukaryota</taxon>
        <taxon>Fungi</taxon>
        <taxon>Dikarya</taxon>
        <taxon>Ascomycota</taxon>
        <taxon>Pezizomycotina</taxon>
        <taxon>Sordariomycetes</taxon>
        <taxon>Sordariomycetidae</taxon>
        <taxon>Sordariales</taxon>
        <taxon>Chaetomiaceae</taxon>
        <taxon>Chaetomidium</taxon>
    </lineage>
</organism>
<dbReference type="AlphaFoldDB" id="A0AAN6ZXK8"/>
<feature type="region of interest" description="Disordered" evidence="1">
    <location>
        <begin position="43"/>
        <end position="85"/>
    </location>
</feature>
<gene>
    <name evidence="2" type="ORF">C8A00DRAFT_34757</name>
</gene>
<dbReference type="Proteomes" id="UP001302745">
    <property type="component" value="Unassembled WGS sequence"/>
</dbReference>
<sequence>MFNQSHHVTPRYVPTAERANMLVNPSGKSYGVCAGGKGSEGNIYEGKGGEESGEDERGGEGQGGTRGGNRGGQRAPRRGTRIRSSCQSCHRAKGFPCVYADPETNEWPATPRTPETPADDDGFSGFFWVAGNPAAALPPSSETVYSTTAALWSPESNMFQEPTTASLGYDTSAIAPAMVPIPSSMSMLLTPVPRTLSIPMTPVTSAIPMSMTLVPCAISTATTPVSVPDWADRLFGTQVCMSAAVSPTSPTGILGYDMPPISCNCFDHCMSILQALERITGATAQPPSFQCRVALGQHAVGRCLVMLSCDNCIQRSTTHMNLMILGIILEGVGSLYIDAARACATPAAMADDSQSRNLQLGILTQHFAGFDSVCQTYMHPFPCNQGQEGQIRGAVAGILDRQLTTLRGIYDWGGTACSAAHPPLLNLRLAPNDASDSCRANDPNCVDNTTRPSDLLQ</sequence>
<feature type="region of interest" description="Disordered" evidence="1">
    <location>
        <begin position="436"/>
        <end position="457"/>
    </location>
</feature>
<name>A0AAN6ZXK8_9PEZI</name>
<comment type="caution">
    <text evidence="2">The sequence shown here is derived from an EMBL/GenBank/DDBJ whole genome shotgun (WGS) entry which is preliminary data.</text>
</comment>
<evidence type="ECO:0000256" key="1">
    <source>
        <dbReference type="SAM" id="MobiDB-lite"/>
    </source>
</evidence>
<proteinExistence type="predicted"/>
<feature type="compositionally biased region" description="Gly residues" evidence="1">
    <location>
        <begin position="60"/>
        <end position="71"/>
    </location>
</feature>
<feature type="compositionally biased region" description="Basic and acidic residues" evidence="1">
    <location>
        <begin position="47"/>
        <end position="59"/>
    </location>
</feature>
<keyword evidence="3" id="KW-1185">Reference proteome</keyword>
<reference evidence="2" key="2">
    <citation type="submission" date="2023-05" db="EMBL/GenBank/DDBJ databases">
        <authorList>
            <consortium name="Lawrence Berkeley National Laboratory"/>
            <person name="Steindorff A."/>
            <person name="Hensen N."/>
            <person name="Bonometti L."/>
            <person name="Westerberg I."/>
            <person name="Brannstrom I.O."/>
            <person name="Guillou S."/>
            <person name="Cros-Aarteil S."/>
            <person name="Calhoun S."/>
            <person name="Haridas S."/>
            <person name="Kuo A."/>
            <person name="Mondo S."/>
            <person name="Pangilinan J."/>
            <person name="Riley R."/>
            <person name="Labutti K."/>
            <person name="Andreopoulos B."/>
            <person name="Lipzen A."/>
            <person name="Chen C."/>
            <person name="Yanf M."/>
            <person name="Daum C."/>
            <person name="Ng V."/>
            <person name="Clum A."/>
            <person name="Ohm R."/>
            <person name="Martin F."/>
            <person name="Silar P."/>
            <person name="Natvig D."/>
            <person name="Lalanne C."/>
            <person name="Gautier V."/>
            <person name="Ament-Velasquez S.L."/>
            <person name="Kruys A."/>
            <person name="Hutchinson M.I."/>
            <person name="Powell A.J."/>
            <person name="Barry K."/>
            <person name="Miller A.N."/>
            <person name="Grigoriev I.V."/>
            <person name="Debuchy R."/>
            <person name="Gladieux P."/>
            <person name="Thoren M.H."/>
            <person name="Johannesson H."/>
        </authorList>
    </citation>
    <scope>NUCLEOTIDE SEQUENCE</scope>
    <source>
        <strain evidence="2">CBS 538.74</strain>
    </source>
</reference>
<reference evidence="2" key="1">
    <citation type="journal article" date="2023" name="Mol. Phylogenet. Evol.">
        <title>Genome-scale phylogeny and comparative genomics of the fungal order Sordariales.</title>
        <authorList>
            <person name="Hensen N."/>
            <person name="Bonometti L."/>
            <person name="Westerberg I."/>
            <person name="Brannstrom I.O."/>
            <person name="Guillou S."/>
            <person name="Cros-Aarteil S."/>
            <person name="Calhoun S."/>
            <person name="Haridas S."/>
            <person name="Kuo A."/>
            <person name="Mondo S."/>
            <person name="Pangilinan J."/>
            <person name="Riley R."/>
            <person name="LaButti K."/>
            <person name="Andreopoulos B."/>
            <person name="Lipzen A."/>
            <person name="Chen C."/>
            <person name="Yan M."/>
            <person name="Daum C."/>
            <person name="Ng V."/>
            <person name="Clum A."/>
            <person name="Steindorff A."/>
            <person name="Ohm R.A."/>
            <person name="Martin F."/>
            <person name="Silar P."/>
            <person name="Natvig D.O."/>
            <person name="Lalanne C."/>
            <person name="Gautier V."/>
            <person name="Ament-Velasquez S.L."/>
            <person name="Kruys A."/>
            <person name="Hutchinson M.I."/>
            <person name="Powell A.J."/>
            <person name="Barry K."/>
            <person name="Miller A.N."/>
            <person name="Grigoriev I.V."/>
            <person name="Debuchy R."/>
            <person name="Gladieux P."/>
            <person name="Hiltunen Thoren M."/>
            <person name="Johannesson H."/>
        </authorList>
    </citation>
    <scope>NUCLEOTIDE SEQUENCE</scope>
    <source>
        <strain evidence="2">CBS 538.74</strain>
    </source>
</reference>
<accession>A0AAN6ZXK8</accession>